<name>Q5QLY4_ORYSJ</name>
<feature type="compositionally biased region" description="Low complexity" evidence="1">
    <location>
        <begin position="35"/>
        <end position="44"/>
    </location>
</feature>
<dbReference type="Proteomes" id="UP000817658">
    <property type="component" value="Chromosome 1"/>
</dbReference>
<proteinExistence type="predicted"/>
<feature type="region of interest" description="Disordered" evidence="1">
    <location>
        <begin position="1"/>
        <end position="106"/>
    </location>
</feature>
<protein>
    <submittedName>
        <fullName evidence="2">Uncharacterized protein</fullName>
    </submittedName>
</protein>
<accession>Q5QLY4</accession>
<feature type="compositionally biased region" description="Basic and acidic residues" evidence="1">
    <location>
        <begin position="132"/>
        <end position="143"/>
    </location>
</feature>
<sequence length="167" mass="17263">MRLAAAAIPRPPSGQIWEGRGGELCREPPPPAIPPATRLAIAALPWPPSGRTGRGGEGMGAVPGAAAAAPRVVVTTPHPAGHAPHHRSPPPASLRPDLGESASGEADVAVHAAAITTSTPSVLPRSLPLRRGGREGRRAEGDGPVRFLQADHIRFVCENRFSQAPLK</sequence>
<evidence type="ECO:0000256" key="1">
    <source>
        <dbReference type="SAM" id="MobiDB-lite"/>
    </source>
</evidence>
<feature type="region of interest" description="Disordered" evidence="1">
    <location>
        <begin position="119"/>
        <end position="143"/>
    </location>
</feature>
<organism evidence="2">
    <name type="scientific">Oryza sativa subsp. japonica</name>
    <name type="common">Rice</name>
    <dbReference type="NCBI Taxonomy" id="39947"/>
    <lineage>
        <taxon>Eukaryota</taxon>
        <taxon>Viridiplantae</taxon>
        <taxon>Streptophyta</taxon>
        <taxon>Embryophyta</taxon>
        <taxon>Tracheophyta</taxon>
        <taxon>Spermatophyta</taxon>
        <taxon>Magnoliopsida</taxon>
        <taxon>Liliopsida</taxon>
        <taxon>Poales</taxon>
        <taxon>Poaceae</taxon>
        <taxon>BOP clade</taxon>
        <taxon>Oryzoideae</taxon>
        <taxon>Oryzeae</taxon>
        <taxon>Oryzinae</taxon>
        <taxon>Oryza</taxon>
        <taxon>Oryza sativa</taxon>
    </lineage>
</organism>
<feature type="compositionally biased region" description="Gly residues" evidence="1">
    <location>
        <begin position="52"/>
        <end position="61"/>
    </location>
</feature>
<reference evidence="2" key="1">
    <citation type="journal article" date="2002" name="Nature">
        <title>The genome sequence and structure of rice chromosome 1.</title>
        <authorList>
            <person name="Sasaki T."/>
            <person name="Matsumoto T."/>
            <person name="Yamamoto K."/>
            <person name="Sakata K."/>
            <person name="Baba T."/>
            <person name="Katayose Y."/>
            <person name="Wu J."/>
            <person name="Niimura Y."/>
            <person name="Cheng Z."/>
            <person name="Nagamura Y."/>
            <person name="Antonio B.A."/>
            <person name="Kanamori H."/>
            <person name="Hosokawa S."/>
            <person name="Masukawa M."/>
            <person name="Arikawa K."/>
            <person name="Chiden Y."/>
            <person name="Hayashi M."/>
            <person name="Okamoto M."/>
            <person name="Ando T."/>
            <person name="Aoki H."/>
            <person name="Arita K."/>
            <person name="Hamada M."/>
            <person name="Harada C."/>
            <person name="Hijishita S."/>
            <person name="Honda M."/>
            <person name="Ichikawa Y."/>
            <person name="Idonuma A."/>
            <person name="Iijima M."/>
            <person name="Ikeda M."/>
            <person name="Ikeno M."/>
            <person name="Itoh S."/>
            <person name="Itoh T."/>
            <person name="Itoh Y."/>
            <person name="Itoh Y."/>
            <person name="Iwabuchi A."/>
            <person name="Kamiya K."/>
            <person name="Karasawa W."/>
            <person name="Katagiri S."/>
            <person name="Kikuta A."/>
            <person name="Kobayashi N."/>
            <person name="Kono I."/>
            <person name="Machita K."/>
            <person name="Maehara T."/>
            <person name="Mizuno H."/>
            <person name="Mizubayashi T."/>
            <person name="Mukai Y."/>
            <person name="Nagasaki H."/>
            <person name="Nakashima M."/>
            <person name="Nakama Y."/>
            <person name="Nakamichi Y."/>
            <person name="Nakamura M."/>
            <person name="Namiki N."/>
            <person name="Negishi M."/>
            <person name="Ohta I."/>
            <person name="Ono N."/>
            <person name="Saji S."/>
            <person name="Sakai K."/>
            <person name="Shibata M."/>
            <person name="Shimokawa T."/>
            <person name="Shomura A."/>
            <person name="Song J."/>
            <person name="Takazaki Y."/>
            <person name="Terasawa K."/>
            <person name="Tsuji K."/>
            <person name="Waki K."/>
            <person name="Yamagata H."/>
            <person name="Yamane H."/>
            <person name="Yoshiki S."/>
            <person name="Yoshihara R."/>
            <person name="Yukawa K."/>
            <person name="Zhong H."/>
            <person name="Iwama H."/>
            <person name="Endo T."/>
            <person name="Ito H."/>
            <person name="Hahn J.H."/>
            <person name="Kim H.I."/>
            <person name="Eun M.Y."/>
            <person name="Yano M."/>
            <person name="Jiang J."/>
            <person name="Gojobori T."/>
        </authorList>
    </citation>
    <scope>NUCLEOTIDE SEQUENCE</scope>
</reference>
<feature type="compositionally biased region" description="Low complexity" evidence="1">
    <location>
        <begin position="119"/>
        <end position="130"/>
    </location>
</feature>
<dbReference type="AlphaFoldDB" id="Q5QLY4"/>
<gene>
    <name evidence="2" type="ORF">B1075D06.21</name>
</gene>
<dbReference type="EMBL" id="AP003202">
    <property type="protein sequence ID" value="BAD73241.1"/>
    <property type="molecule type" value="Genomic_DNA"/>
</dbReference>
<evidence type="ECO:0000313" key="2">
    <source>
        <dbReference type="EMBL" id="BAD73241.1"/>
    </source>
</evidence>
<feature type="compositionally biased region" description="Low complexity" evidence="1">
    <location>
        <begin position="62"/>
        <end position="82"/>
    </location>
</feature>